<dbReference type="SUPFAM" id="SSF53335">
    <property type="entry name" value="S-adenosyl-L-methionine-dependent methyltransferases"/>
    <property type="match status" value="1"/>
</dbReference>
<dbReference type="InterPro" id="IPR003682">
    <property type="entry name" value="rRNA_ssu_MeTfrase_G"/>
</dbReference>
<keyword evidence="4 6" id="KW-0808">Transferase</keyword>
<keyword evidence="1 6" id="KW-0963">Cytoplasm</keyword>
<evidence type="ECO:0000256" key="2">
    <source>
        <dbReference type="ARBA" id="ARBA00022552"/>
    </source>
</evidence>
<evidence type="ECO:0000256" key="1">
    <source>
        <dbReference type="ARBA" id="ARBA00022490"/>
    </source>
</evidence>
<evidence type="ECO:0000256" key="4">
    <source>
        <dbReference type="ARBA" id="ARBA00022679"/>
    </source>
</evidence>
<dbReference type="PIRSF" id="PIRSF003078">
    <property type="entry name" value="GidB"/>
    <property type="match status" value="1"/>
</dbReference>
<comment type="catalytic activity">
    <reaction evidence="6">
        <text>guanosine(527) in 16S rRNA + S-adenosyl-L-methionine = N(7)-methylguanosine(527) in 16S rRNA + S-adenosyl-L-homocysteine</text>
        <dbReference type="Rhea" id="RHEA:42732"/>
        <dbReference type="Rhea" id="RHEA-COMP:10209"/>
        <dbReference type="Rhea" id="RHEA-COMP:10210"/>
        <dbReference type="ChEBI" id="CHEBI:57856"/>
        <dbReference type="ChEBI" id="CHEBI:59789"/>
        <dbReference type="ChEBI" id="CHEBI:74269"/>
        <dbReference type="ChEBI" id="CHEBI:74480"/>
        <dbReference type="EC" id="2.1.1.170"/>
    </reaction>
</comment>
<comment type="caution">
    <text evidence="6">Lacks conserved residue(s) required for the propagation of feature annotation.</text>
</comment>
<dbReference type="InterPro" id="IPR029063">
    <property type="entry name" value="SAM-dependent_MTases_sf"/>
</dbReference>
<feature type="binding site" evidence="6">
    <location>
        <position position="79"/>
    </location>
    <ligand>
        <name>S-adenosyl-L-methionine</name>
        <dbReference type="ChEBI" id="CHEBI:59789"/>
    </ligand>
</feature>
<proteinExistence type="inferred from homology"/>
<comment type="function">
    <text evidence="6">Specifically methylates the N7 position of guanine in position 527 of 16S rRNA.</text>
</comment>
<feature type="binding site" evidence="6">
    <location>
        <position position="150"/>
    </location>
    <ligand>
        <name>S-adenosyl-L-methionine</name>
        <dbReference type="ChEBI" id="CHEBI:59789"/>
    </ligand>
</feature>
<dbReference type="PANTHER" id="PTHR31760">
    <property type="entry name" value="S-ADENOSYL-L-METHIONINE-DEPENDENT METHYLTRANSFERASES SUPERFAMILY PROTEIN"/>
    <property type="match status" value="1"/>
</dbReference>
<comment type="similarity">
    <text evidence="6">Belongs to the methyltransferase superfamily. RNA methyltransferase RsmG family.</text>
</comment>
<keyword evidence="3 6" id="KW-0489">Methyltransferase</keyword>
<feature type="binding site" evidence="6">
    <location>
        <begin position="133"/>
        <end position="134"/>
    </location>
    <ligand>
        <name>S-adenosyl-L-methionine</name>
        <dbReference type="ChEBI" id="CHEBI:59789"/>
    </ligand>
</feature>
<dbReference type="EMBL" id="OBEL01000003">
    <property type="protein sequence ID" value="SNZ19886.1"/>
    <property type="molecule type" value="Genomic_DNA"/>
</dbReference>
<protein>
    <recommendedName>
        <fullName evidence="6">Ribosomal RNA small subunit methyltransferase G</fullName>
        <ecNumber evidence="6">2.1.1.170</ecNumber>
    </recommendedName>
    <alternativeName>
        <fullName evidence="6">16S rRNA 7-methylguanosine methyltransferase</fullName>
        <shortName evidence="6">16S rRNA m7G methyltransferase</shortName>
    </alternativeName>
</protein>
<keyword evidence="5 6" id="KW-0949">S-adenosyl-L-methionine</keyword>
<dbReference type="Gene3D" id="3.40.50.150">
    <property type="entry name" value="Vaccinia Virus protein VP39"/>
    <property type="match status" value="1"/>
</dbReference>
<evidence type="ECO:0000313" key="8">
    <source>
        <dbReference type="Proteomes" id="UP000219439"/>
    </source>
</evidence>
<dbReference type="AlphaFoldDB" id="A0A285PID3"/>
<comment type="subcellular location">
    <subcellularLocation>
        <location evidence="6">Cytoplasm</location>
    </subcellularLocation>
</comment>
<evidence type="ECO:0000313" key="7">
    <source>
        <dbReference type="EMBL" id="SNZ19886.1"/>
    </source>
</evidence>
<feature type="binding site" evidence="6">
    <location>
        <position position="84"/>
    </location>
    <ligand>
        <name>S-adenosyl-L-methionine</name>
        <dbReference type="ChEBI" id="CHEBI:59789"/>
    </ligand>
</feature>
<dbReference type="NCBIfam" id="TIGR00138">
    <property type="entry name" value="rsmG_gidB"/>
    <property type="match status" value="1"/>
</dbReference>
<dbReference type="EC" id="2.1.1.170" evidence="6"/>
<reference evidence="7 8" key="1">
    <citation type="submission" date="2017-09" db="EMBL/GenBank/DDBJ databases">
        <authorList>
            <person name="Ehlers B."/>
            <person name="Leendertz F.H."/>
        </authorList>
    </citation>
    <scope>NUCLEOTIDE SEQUENCE [LARGE SCALE GENOMIC DNA]</scope>
    <source>
        <strain evidence="7 8">DSM 18289</strain>
    </source>
</reference>
<dbReference type="GO" id="GO:0005829">
    <property type="term" value="C:cytosol"/>
    <property type="evidence" value="ECO:0007669"/>
    <property type="project" value="TreeGrafter"/>
</dbReference>
<name>A0A285PID3_9HYPH</name>
<evidence type="ECO:0000256" key="5">
    <source>
        <dbReference type="ARBA" id="ARBA00022691"/>
    </source>
</evidence>
<dbReference type="GO" id="GO:0070043">
    <property type="term" value="F:rRNA (guanine-N7-)-methyltransferase activity"/>
    <property type="evidence" value="ECO:0007669"/>
    <property type="project" value="UniProtKB-UniRule"/>
</dbReference>
<sequence length="219" mass="24411">MDSKAEGLDLIQSMMPDGHGVSRETIHRLGIYEALVKKWQPAQNLVASKTLNEIWVRHLADSAQIYAAYPQARYWVDMGSGAGFPGLVTAILLKETSSDHHVHMIESNGRKVMFLRTVARELDLNVTVHNDRIEKVLGDWDGPVDAFSARALTSFDNLCGFVAPFIGPDCVGVFHKGREFDRELLDATARWEVDLIQQTSKTDPDARIVLLRGLSPKSI</sequence>
<evidence type="ECO:0000256" key="6">
    <source>
        <dbReference type="HAMAP-Rule" id="MF_00074"/>
    </source>
</evidence>
<dbReference type="Pfam" id="PF02527">
    <property type="entry name" value="GidB"/>
    <property type="match status" value="1"/>
</dbReference>
<keyword evidence="8" id="KW-1185">Reference proteome</keyword>
<dbReference type="HAMAP" id="MF_00074">
    <property type="entry name" value="16SrRNA_methyltr_G"/>
    <property type="match status" value="1"/>
</dbReference>
<dbReference type="PANTHER" id="PTHR31760:SF0">
    <property type="entry name" value="S-ADENOSYL-L-METHIONINE-DEPENDENT METHYLTRANSFERASES SUPERFAMILY PROTEIN"/>
    <property type="match status" value="1"/>
</dbReference>
<gene>
    <name evidence="6" type="primary">rsmG</name>
    <name evidence="7" type="ORF">SAMN06265368_2982</name>
</gene>
<accession>A0A285PID3</accession>
<evidence type="ECO:0000256" key="3">
    <source>
        <dbReference type="ARBA" id="ARBA00022603"/>
    </source>
</evidence>
<dbReference type="RefSeq" id="WP_244580107.1">
    <property type="nucleotide sequence ID" value="NZ_OBEL01000003.1"/>
</dbReference>
<dbReference type="Proteomes" id="UP000219439">
    <property type="component" value="Unassembled WGS sequence"/>
</dbReference>
<organism evidence="7 8">
    <name type="scientific">Cohaesibacter gelatinilyticus</name>
    <dbReference type="NCBI Taxonomy" id="372072"/>
    <lineage>
        <taxon>Bacteria</taxon>
        <taxon>Pseudomonadati</taxon>
        <taxon>Pseudomonadota</taxon>
        <taxon>Alphaproteobacteria</taxon>
        <taxon>Hyphomicrobiales</taxon>
        <taxon>Cohaesibacteraceae</taxon>
    </lineage>
</organism>
<keyword evidence="2 6" id="KW-0698">rRNA processing</keyword>